<dbReference type="InterPro" id="IPR025962">
    <property type="entry name" value="SdpI/YhfL"/>
</dbReference>
<dbReference type="Pfam" id="PF07853">
    <property type="entry name" value="DUF1648"/>
    <property type="match status" value="1"/>
</dbReference>
<evidence type="ECO:0000313" key="3">
    <source>
        <dbReference type="EMBL" id="BAL80477.1"/>
    </source>
</evidence>
<dbReference type="AlphaFoldDB" id="A0A7U6GDM3"/>
<organism evidence="3 4">
    <name type="scientific">Caldisericum exile (strain DSM 21853 / NBRC 104410 / AZM16c01)</name>
    <dbReference type="NCBI Taxonomy" id="511051"/>
    <lineage>
        <taxon>Bacteria</taxon>
        <taxon>Pseudomonadati</taxon>
        <taxon>Caldisericota/Cryosericota group</taxon>
        <taxon>Caldisericota</taxon>
        <taxon>Caldisericia</taxon>
        <taxon>Caldisericales</taxon>
        <taxon>Caldisericaceae</taxon>
        <taxon>Caldisericum</taxon>
    </lineage>
</organism>
<accession>A0A7U6GDM3</accession>
<gene>
    <name evidence="3" type="ordered locus">CSE_03510</name>
</gene>
<proteinExistence type="predicted"/>
<dbReference type="Pfam" id="PF13630">
    <property type="entry name" value="SdpI"/>
    <property type="match status" value="1"/>
</dbReference>
<feature type="domain" description="DUF1648" evidence="2">
    <location>
        <begin position="13"/>
        <end position="57"/>
    </location>
</feature>
<dbReference type="InterPro" id="IPR012867">
    <property type="entry name" value="DUF1648"/>
</dbReference>
<feature type="transmembrane region" description="Helical" evidence="1">
    <location>
        <begin position="156"/>
        <end position="181"/>
    </location>
</feature>
<dbReference type="RefSeq" id="WP_014452884.1">
    <property type="nucleotide sequence ID" value="NC_017096.1"/>
</dbReference>
<dbReference type="OrthoDB" id="9808690at2"/>
<keyword evidence="1" id="KW-0472">Membrane</keyword>
<dbReference type="EMBL" id="AP012051">
    <property type="protein sequence ID" value="BAL80477.1"/>
    <property type="molecule type" value="Genomic_DNA"/>
</dbReference>
<dbReference type="Proteomes" id="UP000004793">
    <property type="component" value="Chromosome"/>
</dbReference>
<feature type="transmembrane region" description="Helical" evidence="1">
    <location>
        <begin position="114"/>
        <end position="135"/>
    </location>
</feature>
<keyword evidence="1" id="KW-0812">Transmembrane</keyword>
<keyword evidence="1" id="KW-1133">Transmembrane helix</keyword>
<feature type="transmembrane region" description="Helical" evidence="1">
    <location>
        <begin position="7"/>
        <end position="26"/>
    </location>
</feature>
<feature type="transmembrane region" description="Helical" evidence="1">
    <location>
        <begin position="187"/>
        <end position="207"/>
    </location>
</feature>
<evidence type="ECO:0000313" key="4">
    <source>
        <dbReference type="Proteomes" id="UP000004793"/>
    </source>
</evidence>
<evidence type="ECO:0000256" key="1">
    <source>
        <dbReference type="SAM" id="Phobius"/>
    </source>
</evidence>
<dbReference type="PANTHER" id="PTHR37810">
    <property type="entry name" value="IMMUNITY PROTEIN SDPI"/>
    <property type="match status" value="1"/>
</dbReference>
<keyword evidence="4" id="KW-1185">Reference proteome</keyword>
<feature type="transmembrane region" description="Helical" evidence="1">
    <location>
        <begin position="52"/>
        <end position="74"/>
    </location>
</feature>
<reference evidence="3 4" key="1">
    <citation type="submission" date="2011-01" db="EMBL/GenBank/DDBJ databases">
        <title>Whole genome sequence of Caldisericum exile AZM16c01.</title>
        <authorList>
            <person name="Narita-Yamada S."/>
            <person name="Kawakoshi A."/>
            <person name="Nakamura S."/>
            <person name="Sasagawa M."/>
            <person name="Fukada J."/>
            <person name="Sekine M."/>
            <person name="Kato Y."/>
            <person name="Fukai R."/>
            <person name="Sasaki K."/>
            <person name="Hanamaki A."/>
            <person name="Narita H."/>
            <person name="Konno Y."/>
            <person name="Mori K."/>
            <person name="Yamazaki S."/>
            <person name="Suzuki K."/>
            <person name="Fujita N."/>
        </authorList>
    </citation>
    <scope>NUCLEOTIDE SEQUENCE [LARGE SCALE GENOMIC DNA]</scope>
    <source>
        <strain evidence="4">DSM 21853 / NBRC 104410 / AZM16c01</strain>
    </source>
</reference>
<name>A0A7U6GDM3_CALEA</name>
<dbReference type="InterPro" id="IPR026272">
    <property type="entry name" value="SdpI"/>
</dbReference>
<dbReference type="GO" id="GO:0009636">
    <property type="term" value="P:response to toxic substance"/>
    <property type="evidence" value="ECO:0007669"/>
    <property type="project" value="TreeGrafter"/>
</dbReference>
<feature type="transmembrane region" description="Helical" evidence="1">
    <location>
        <begin position="86"/>
        <end position="108"/>
    </location>
</feature>
<sequence>MGKEKIILSAILILVIIFVVLMLVFYPKLPLTLATHFDEKGNPNGFMSKFEFYAFSILETILLPLLLVFIIRIDPLRKNIEQFKDIYYEFILLFVVFLGVINFQTILYNVGLKLSINVTVSVLSGILFYAIGILLEHTKRNWFIGIRTPWTLSSDLVWAKTHIVGAKVFKICGVLALIGAFFKNYSIYFIIVPIIISSVYLIVYSYLEYSKENKNAV</sequence>
<dbReference type="PIRSF" id="PIRSF038959">
    <property type="entry name" value="SdpI"/>
    <property type="match status" value="1"/>
</dbReference>
<protein>
    <submittedName>
        <fullName evidence="3">Hypothetical membrane protein</fullName>
    </submittedName>
</protein>
<dbReference type="KEGG" id="cex:CSE_03510"/>
<evidence type="ECO:0000259" key="2">
    <source>
        <dbReference type="Pfam" id="PF07853"/>
    </source>
</evidence>
<dbReference type="PANTHER" id="PTHR37810:SF5">
    <property type="entry name" value="IMMUNITY PROTEIN SDPI"/>
    <property type="match status" value="1"/>
</dbReference>